<protein>
    <submittedName>
        <fullName evidence="4">Transcriptional regulator</fullName>
    </submittedName>
</protein>
<dbReference type="InterPro" id="IPR026881">
    <property type="entry name" value="WYL_dom"/>
</dbReference>
<evidence type="ECO:0000256" key="2">
    <source>
        <dbReference type="ARBA" id="ARBA00023163"/>
    </source>
</evidence>
<accession>A0A2W1MYI4</accession>
<feature type="domain" description="HTH deoR-type" evidence="3">
    <location>
        <begin position="8"/>
        <end position="63"/>
    </location>
</feature>
<dbReference type="PROSITE" id="PS51000">
    <property type="entry name" value="HTH_DEOR_2"/>
    <property type="match status" value="1"/>
</dbReference>
<dbReference type="InterPro" id="IPR013196">
    <property type="entry name" value="HTH_11"/>
</dbReference>
<dbReference type="OrthoDB" id="9815009at2"/>
<dbReference type="SUPFAM" id="SSF46785">
    <property type="entry name" value="Winged helix' DNA-binding domain"/>
    <property type="match status" value="1"/>
</dbReference>
<dbReference type="Pfam" id="PF13280">
    <property type="entry name" value="WYL"/>
    <property type="match status" value="1"/>
</dbReference>
<dbReference type="PANTHER" id="PTHR34580">
    <property type="match status" value="1"/>
</dbReference>
<reference evidence="4 5" key="1">
    <citation type="submission" date="2018-06" db="EMBL/GenBank/DDBJ databases">
        <title>The draft genome sequence of Crocinitomix sp. SM1701.</title>
        <authorList>
            <person name="Zhang X."/>
        </authorList>
    </citation>
    <scope>NUCLEOTIDE SEQUENCE [LARGE SCALE GENOMIC DNA]</scope>
    <source>
        <strain evidence="4 5">SM1701</strain>
    </source>
</reference>
<dbReference type="AlphaFoldDB" id="A0A2W1MYI4"/>
<evidence type="ECO:0000256" key="1">
    <source>
        <dbReference type="ARBA" id="ARBA00023015"/>
    </source>
</evidence>
<dbReference type="GO" id="GO:0003700">
    <property type="term" value="F:DNA-binding transcription factor activity"/>
    <property type="evidence" value="ECO:0007669"/>
    <property type="project" value="InterPro"/>
</dbReference>
<keyword evidence="2" id="KW-0804">Transcription</keyword>
<dbReference type="InterPro" id="IPR051534">
    <property type="entry name" value="CBASS_pafABC_assoc_protein"/>
</dbReference>
<dbReference type="InterPro" id="IPR001034">
    <property type="entry name" value="DeoR_HTH"/>
</dbReference>
<dbReference type="Gene3D" id="1.10.10.10">
    <property type="entry name" value="Winged helix-like DNA-binding domain superfamily/Winged helix DNA-binding domain"/>
    <property type="match status" value="1"/>
</dbReference>
<name>A0A2W1MYI4_9FLAO</name>
<dbReference type="SMART" id="SM00420">
    <property type="entry name" value="HTH_DEOR"/>
    <property type="match status" value="1"/>
</dbReference>
<dbReference type="PANTHER" id="PTHR34580:SF1">
    <property type="entry name" value="PROTEIN PAFC"/>
    <property type="match status" value="1"/>
</dbReference>
<evidence type="ECO:0000259" key="3">
    <source>
        <dbReference type="PROSITE" id="PS51000"/>
    </source>
</evidence>
<dbReference type="Proteomes" id="UP000249248">
    <property type="component" value="Unassembled WGS sequence"/>
</dbReference>
<gene>
    <name evidence="4" type="ORF">DNU06_11055</name>
</gene>
<sequence>MSLDNISRFDRIIAILIQLQSKQIIRAKDLADRFDVSLRTIYRDIRTLEASGVPINSEAGIGYSIVEGYRLPPIMFTKEEAGSFVAAEKLMEKFTDKSLGAHHQSAMFKIKSVLKGKEKAWIDALEKHIHIDPKENVFNENLPDAMSILFESIAKNTQVRIDYQALNSESPTNRSIEPVGLFNENDFWYVYAYCHIRSDYRQFRTDRMLSIIGSNIGFEQLHPPLSELRTAFEPKIESLTEVVILVDKSVTRFIKGARKQYGFISEKDLGDVVEMTFKTRFIENGFSRWYLMFSDYASIVKPAEFKERIKSLLTESLSRL</sequence>
<evidence type="ECO:0000313" key="5">
    <source>
        <dbReference type="Proteomes" id="UP000249248"/>
    </source>
</evidence>
<dbReference type="InterPro" id="IPR036390">
    <property type="entry name" value="WH_DNA-bd_sf"/>
</dbReference>
<evidence type="ECO:0000313" key="4">
    <source>
        <dbReference type="EMBL" id="PZE16917.1"/>
    </source>
</evidence>
<keyword evidence="1" id="KW-0805">Transcription regulation</keyword>
<keyword evidence="5" id="KW-1185">Reference proteome</keyword>
<organism evidence="4 5">
    <name type="scientific">Putridiphycobacter roseus</name>
    <dbReference type="NCBI Taxonomy" id="2219161"/>
    <lineage>
        <taxon>Bacteria</taxon>
        <taxon>Pseudomonadati</taxon>
        <taxon>Bacteroidota</taxon>
        <taxon>Flavobacteriia</taxon>
        <taxon>Flavobacteriales</taxon>
        <taxon>Crocinitomicaceae</taxon>
        <taxon>Putridiphycobacter</taxon>
    </lineage>
</organism>
<dbReference type="InterPro" id="IPR036388">
    <property type="entry name" value="WH-like_DNA-bd_sf"/>
</dbReference>
<dbReference type="EMBL" id="QKSB01000006">
    <property type="protein sequence ID" value="PZE16917.1"/>
    <property type="molecule type" value="Genomic_DNA"/>
</dbReference>
<dbReference type="PROSITE" id="PS52050">
    <property type="entry name" value="WYL"/>
    <property type="match status" value="1"/>
</dbReference>
<comment type="caution">
    <text evidence="4">The sequence shown here is derived from an EMBL/GenBank/DDBJ whole genome shotgun (WGS) entry which is preliminary data.</text>
</comment>
<proteinExistence type="predicted"/>
<dbReference type="Pfam" id="PF08279">
    <property type="entry name" value="HTH_11"/>
    <property type="match status" value="1"/>
</dbReference>